<feature type="region of interest" description="Disordered" evidence="7">
    <location>
        <begin position="1"/>
        <end position="42"/>
    </location>
</feature>
<comment type="subcellular location">
    <subcellularLocation>
        <location evidence="1">Golgi apparatus</location>
        <location evidence="1">Golgi stack membrane</location>
        <topology evidence="1">Peripheral membrane protein</topology>
        <orientation evidence="1">Cytoplasmic side</orientation>
    </subcellularLocation>
    <subcellularLocation>
        <location evidence="2">Golgi apparatus</location>
        <location evidence="2">trans-Golgi network membrane</location>
        <topology evidence="2">Peripheral membrane protein</topology>
        <orientation evidence="2">Cytoplasmic side</orientation>
    </subcellularLocation>
</comment>
<evidence type="ECO:0000256" key="2">
    <source>
        <dbReference type="ARBA" id="ARBA00004546"/>
    </source>
</evidence>
<evidence type="ECO:0000256" key="7">
    <source>
        <dbReference type="SAM" id="MobiDB-lite"/>
    </source>
</evidence>
<dbReference type="GO" id="GO:0048194">
    <property type="term" value="P:Golgi vesicle budding"/>
    <property type="evidence" value="ECO:0007669"/>
    <property type="project" value="TreeGrafter"/>
</dbReference>
<dbReference type="Pfam" id="PF05719">
    <property type="entry name" value="GPP34"/>
    <property type="match status" value="1"/>
</dbReference>
<dbReference type="GO" id="GO:0005802">
    <property type="term" value="C:trans-Golgi network"/>
    <property type="evidence" value="ECO:0007669"/>
    <property type="project" value="TreeGrafter"/>
</dbReference>
<sequence length="287" mass="32674">MTTLTKRSRRTEAPTSTESRGHEEEEEQKSRATDEEEDGDSKTLRLTLMEEILLLGLKDKEGYTSFWNDCISSGLRAAMLVELALRGRIQLQPQSMRRKKLSERSVMLKSDAPTGDVLLDETLKHIKNTEPAETVASWIDLLTGETWNPLKMYFQLPQVRERLAKSLVEKGVLTTGKQNFVLFDMTTHPLVNEKEKERLLQRLQASLLDRWTNEPHRLPRRALALLVLAHGSDVLERSLTSLPDDRYEIASRRAKDMLEGDIEQQSAKATTPAEEVIWAVLAALNRA</sequence>
<evidence type="ECO:0000256" key="1">
    <source>
        <dbReference type="ARBA" id="ARBA00004344"/>
    </source>
</evidence>
<dbReference type="PANTHER" id="PTHR12704:SF3">
    <property type="entry name" value="GOLGI PHOSPHOPROTEIN 3"/>
    <property type="match status" value="1"/>
</dbReference>
<dbReference type="Proteomes" id="UP001501920">
    <property type="component" value="Chromosome 11"/>
</dbReference>
<dbReference type="Ensembl" id="ENSPNAT00000073699.1">
    <property type="protein sequence ID" value="ENSPNAP00000082479.1"/>
    <property type="gene ID" value="ENSPNAG00000035683.1"/>
</dbReference>
<dbReference type="GO" id="GO:0006890">
    <property type="term" value="P:retrograde vesicle-mediated transport, Golgi to endoplasmic reticulum"/>
    <property type="evidence" value="ECO:0007669"/>
    <property type="project" value="TreeGrafter"/>
</dbReference>
<dbReference type="GeneID" id="108416190"/>
<comment type="similarity">
    <text evidence="3">Belongs to the GOLPH3/VPS74 family.</text>
</comment>
<protein>
    <recommendedName>
        <fullName evidence="10">Golgi phosphoprotein 3-like</fullName>
    </recommendedName>
</protein>
<evidence type="ECO:0000313" key="9">
    <source>
        <dbReference type="Proteomes" id="UP001501920"/>
    </source>
</evidence>
<dbReference type="AlphaFoldDB" id="A0AAR2M574"/>
<dbReference type="GO" id="GO:0007030">
    <property type="term" value="P:Golgi organization"/>
    <property type="evidence" value="ECO:0007669"/>
    <property type="project" value="TreeGrafter"/>
</dbReference>
<keyword evidence="6" id="KW-0472">Membrane</keyword>
<gene>
    <name evidence="8" type="primary">GOLPH3L</name>
</gene>
<dbReference type="FunFam" id="1.10.3630.10:FF:000004">
    <property type="entry name" value="Probable VPS74-protein involved in protein-vacuolar targeting"/>
    <property type="match status" value="1"/>
</dbReference>
<dbReference type="RefSeq" id="XP_037398290.1">
    <property type="nucleotide sequence ID" value="XM_037542393.1"/>
</dbReference>
<dbReference type="GO" id="GO:0032580">
    <property type="term" value="C:Golgi cisterna membrane"/>
    <property type="evidence" value="ECO:0007669"/>
    <property type="project" value="UniProtKB-SubCell"/>
</dbReference>
<reference evidence="8" key="2">
    <citation type="submission" date="2025-08" db="UniProtKB">
        <authorList>
            <consortium name="Ensembl"/>
        </authorList>
    </citation>
    <scope>IDENTIFICATION</scope>
</reference>
<proteinExistence type="inferred from homology"/>
<dbReference type="GO" id="GO:0043001">
    <property type="term" value="P:Golgi to plasma membrane protein transport"/>
    <property type="evidence" value="ECO:0007669"/>
    <property type="project" value="TreeGrafter"/>
</dbReference>
<dbReference type="GO" id="GO:0005829">
    <property type="term" value="C:cytosol"/>
    <property type="evidence" value="ECO:0007669"/>
    <property type="project" value="TreeGrafter"/>
</dbReference>
<organism evidence="8 9">
    <name type="scientific">Pygocentrus nattereri</name>
    <name type="common">Red-bellied piranha</name>
    <dbReference type="NCBI Taxonomy" id="42514"/>
    <lineage>
        <taxon>Eukaryota</taxon>
        <taxon>Metazoa</taxon>
        <taxon>Chordata</taxon>
        <taxon>Craniata</taxon>
        <taxon>Vertebrata</taxon>
        <taxon>Euteleostomi</taxon>
        <taxon>Actinopterygii</taxon>
        <taxon>Neopterygii</taxon>
        <taxon>Teleostei</taxon>
        <taxon>Ostariophysi</taxon>
        <taxon>Characiformes</taxon>
        <taxon>Characoidei</taxon>
        <taxon>Pygocentrus</taxon>
    </lineage>
</organism>
<dbReference type="Gene3D" id="1.10.3630.10">
    <property type="entry name" value="yeast vps74-n-term truncation variant domain like"/>
    <property type="match status" value="1"/>
</dbReference>
<evidence type="ECO:0000256" key="4">
    <source>
        <dbReference type="ARBA" id="ARBA00023034"/>
    </source>
</evidence>
<evidence type="ECO:0008006" key="10">
    <source>
        <dbReference type="Google" id="ProtNLM"/>
    </source>
</evidence>
<dbReference type="RefSeq" id="XP_037398291.1">
    <property type="nucleotide sequence ID" value="XM_037542394.1"/>
</dbReference>
<evidence type="ECO:0000313" key="8">
    <source>
        <dbReference type="Ensembl" id="ENSPNAP00000082479.1"/>
    </source>
</evidence>
<keyword evidence="5" id="KW-0446">Lipid-binding</keyword>
<dbReference type="InterPro" id="IPR008628">
    <property type="entry name" value="GPP34-like"/>
</dbReference>
<dbReference type="GO" id="GO:0070273">
    <property type="term" value="F:phosphatidylinositol-4-phosphate binding"/>
    <property type="evidence" value="ECO:0007669"/>
    <property type="project" value="InterPro"/>
</dbReference>
<evidence type="ECO:0000256" key="5">
    <source>
        <dbReference type="ARBA" id="ARBA00023121"/>
    </source>
</evidence>
<dbReference type="PANTHER" id="PTHR12704">
    <property type="entry name" value="TRANS-GOLGI PROTEIN GMX33"/>
    <property type="match status" value="1"/>
</dbReference>
<keyword evidence="4" id="KW-0333">Golgi apparatus</keyword>
<dbReference type="InterPro" id="IPR038261">
    <property type="entry name" value="GPP34-like_sf"/>
</dbReference>
<evidence type="ECO:0000256" key="6">
    <source>
        <dbReference type="ARBA" id="ARBA00023136"/>
    </source>
</evidence>
<dbReference type="GO" id="GO:0000139">
    <property type="term" value="C:Golgi membrane"/>
    <property type="evidence" value="ECO:0007669"/>
    <property type="project" value="GOC"/>
</dbReference>
<name>A0AAR2M574_PYGNA</name>
<keyword evidence="9" id="KW-1185">Reference proteome</keyword>
<reference evidence="8" key="3">
    <citation type="submission" date="2025-09" db="UniProtKB">
        <authorList>
            <consortium name="Ensembl"/>
        </authorList>
    </citation>
    <scope>IDENTIFICATION</scope>
</reference>
<dbReference type="GeneTree" id="ENSGT00390000007153"/>
<accession>A0AAR2M574</accession>
<reference evidence="8 9" key="1">
    <citation type="submission" date="2020-10" db="EMBL/GenBank/DDBJ databases">
        <title>Pygocentrus nattereri (red-bellied piranha) genome, fPygNat1, primary haplotype.</title>
        <authorList>
            <person name="Myers G."/>
            <person name="Meyer A."/>
            <person name="Karagic N."/>
            <person name="Pippel M."/>
            <person name="Winkler S."/>
            <person name="Tracey A."/>
            <person name="Wood J."/>
            <person name="Formenti G."/>
            <person name="Howe K."/>
            <person name="Fedrigo O."/>
            <person name="Jarvis E.D."/>
        </authorList>
    </citation>
    <scope>NUCLEOTIDE SEQUENCE [LARGE SCALE GENOMIC DNA]</scope>
</reference>
<feature type="compositionally biased region" description="Basic and acidic residues" evidence="7">
    <location>
        <begin position="19"/>
        <end position="33"/>
    </location>
</feature>
<evidence type="ECO:0000256" key="3">
    <source>
        <dbReference type="ARBA" id="ARBA00007284"/>
    </source>
</evidence>